<evidence type="ECO:0000313" key="1">
    <source>
        <dbReference type="EMBL" id="KAJ3497334.1"/>
    </source>
</evidence>
<reference evidence="1" key="1">
    <citation type="submission" date="2022-07" db="EMBL/GenBank/DDBJ databases">
        <title>Genome Sequence of Lecanicillium saksenae.</title>
        <authorList>
            <person name="Buettner E."/>
        </authorList>
    </citation>
    <scope>NUCLEOTIDE SEQUENCE</scope>
    <source>
        <strain evidence="1">VT-O1</strain>
    </source>
</reference>
<dbReference type="Proteomes" id="UP001148737">
    <property type="component" value="Unassembled WGS sequence"/>
</dbReference>
<dbReference type="EMBL" id="JANAKD010000118">
    <property type="protein sequence ID" value="KAJ3497334.1"/>
    <property type="molecule type" value="Genomic_DNA"/>
</dbReference>
<accession>A0ACC1R3Y3</accession>
<comment type="caution">
    <text evidence="1">The sequence shown here is derived from an EMBL/GenBank/DDBJ whole genome shotgun (WGS) entry which is preliminary data.</text>
</comment>
<gene>
    <name evidence="1" type="ORF">NLG97_g1980</name>
</gene>
<keyword evidence="2" id="KW-1185">Reference proteome</keyword>
<name>A0ACC1R3Y3_9HYPO</name>
<evidence type="ECO:0000313" key="2">
    <source>
        <dbReference type="Proteomes" id="UP001148737"/>
    </source>
</evidence>
<protein>
    <submittedName>
        <fullName evidence="1">Uncharacterized protein</fullName>
    </submittedName>
</protein>
<proteinExistence type="predicted"/>
<sequence>MSFCKHTGWLRVWKRGDQVTLEASDRTGRLLHHVRQEEPIGVVVFIGHQRKYGVLSSLQLRSRSARARKSHGEIHLDVAHIPRNQQMLIADGDLPKHGQLPRTQGAFSCHEVASKQYTAAPPLAASVSDSIYHRALFPLTDVVCLFAEDIGGLDCALQHLSAWNGQGPSSTARISPAILLVVDRGQESKAKAKLQAEKLQRPHGWFHMIRVVSIDREAHRSSNRRQAKSYRPLSMEISRLIRSAQAQRRRESLLFSARHVLEFLRIAAARAVEERWTPLDFVKASRLFDQVEENIESHLLNLVSRFDHQDDVADVAAPLVASSFLLNHYVPDMHDFDPTAVFGSLYQHPCENVARVIAAHRDEAGLLPMATDLPSLILHHFCVLYKQLRQHNGSIDVHRKQLAHTHQRGRLRSSEDTCFGCLRRRPQHCLPCGHWLCQVCVRIFYDEFPDEAWLYNVDTCVICGLATDQRRIRIKPDTADPCVLSIDGGGARGRGPLEFLRILEETIGLPFPVQRHFDVVFGTSSGAMTACALCLNGWPVDYCIDFFELSSRLAFDSNRLSRIVAFLVGDVPIVSPLLQALSSLLVDSKYSAKKLESIQKDAYGESRSIVDSKAASEMGISLGVTLTTTGDASTYIATNYNGVGCRDGVTDYANLTFGGGTRNVPLWELLRCCTAAPYYFTPHHIAGMGTFQDGGLAFNNPAAIALRESEALFPAAAAPRVVVSLGTGSADPKRSGDQASLWDGLFPARLFRAFWKQSDSAAAWDQLVGHQKSDRSADFFRFDIAFGEQAPSLDDVRGMDEVGRLARESVLASTEMRRLSKCLRAGLFFFELDGSSLPIMRRGTYYCTGKLHCRLRAGSDELRALLGQLHQSSAVFQCQGQELLAVSSGRGGSIDVTHFEREIALQVPSSLHVFAITLEEEAMPCHVSGSPFTLERLQRQQHLHAPFGTVYHRQRRVQ</sequence>
<organism evidence="1 2">
    <name type="scientific">Lecanicillium saksenae</name>
    <dbReference type="NCBI Taxonomy" id="468837"/>
    <lineage>
        <taxon>Eukaryota</taxon>
        <taxon>Fungi</taxon>
        <taxon>Dikarya</taxon>
        <taxon>Ascomycota</taxon>
        <taxon>Pezizomycotina</taxon>
        <taxon>Sordariomycetes</taxon>
        <taxon>Hypocreomycetidae</taxon>
        <taxon>Hypocreales</taxon>
        <taxon>Cordycipitaceae</taxon>
        <taxon>Lecanicillium</taxon>
    </lineage>
</organism>